<keyword evidence="2" id="KW-0472">Membrane</keyword>
<gene>
    <name evidence="4" type="ORF">LOOC260_114570</name>
</gene>
<feature type="region of interest" description="Disordered" evidence="1">
    <location>
        <begin position="43"/>
        <end position="70"/>
    </location>
</feature>
<dbReference type="HOGENOM" id="CLU_071537_3_0_9"/>
<evidence type="ECO:0000256" key="2">
    <source>
        <dbReference type="SAM" id="Phobius"/>
    </source>
</evidence>
<dbReference type="KEGG" id="lho:LOOC260_114570"/>
<feature type="domain" description="Putative host cell surface-exposed lipoprotein Ltp-like HTH region" evidence="3">
    <location>
        <begin position="71"/>
        <end position="117"/>
    </location>
</feature>
<dbReference type="STRING" id="1291742.LOOC260_114570"/>
<feature type="compositionally biased region" description="Low complexity" evidence="1">
    <location>
        <begin position="44"/>
        <end position="65"/>
    </location>
</feature>
<dbReference type="InterPro" id="IPR036388">
    <property type="entry name" value="WH-like_DNA-bd_sf"/>
</dbReference>
<proteinExistence type="predicted"/>
<feature type="transmembrane region" description="Helical" evidence="2">
    <location>
        <begin position="23"/>
        <end position="41"/>
    </location>
</feature>
<dbReference type="RefSeq" id="WP_041093995.1">
    <property type="nucleotide sequence ID" value="NZ_AP014680.1"/>
</dbReference>
<organism evidence="4 5">
    <name type="scientific">Paucilactobacillus hokkaidonensis JCM 18461</name>
    <dbReference type="NCBI Taxonomy" id="1291742"/>
    <lineage>
        <taxon>Bacteria</taxon>
        <taxon>Bacillati</taxon>
        <taxon>Bacillota</taxon>
        <taxon>Bacilli</taxon>
        <taxon>Lactobacillales</taxon>
        <taxon>Lactobacillaceae</taxon>
        <taxon>Paucilactobacillus</taxon>
    </lineage>
</organism>
<reference evidence="4 5" key="1">
    <citation type="submission" date="2014-11" db="EMBL/GenBank/DDBJ databases">
        <title>Complete genome sequence and analysis of Lactobacillus hokkaidonensis LOOC260T.</title>
        <authorList>
            <person name="Tanizawa Y."/>
            <person name="Tohno M."/>
            <person name="Kaminuma E."/>
            <person name="Nakamura Y."/>
            <person name="Arita M."/>
        </authorList>
    </citation>
    <scope>NUCLEOTIDE SEQUENCE [LARGE SCALE GENOMIC DNA]</scope>
    <source>
        <strain evidence="4 5">LOOC260</strain>
    </source>
</reference>
<evidence type="ECO:0000256" key="1">
    <source>
        <dbReference type="SAM" id="MobiDB-lite"/>
    </source>
</evidence>
<dbReference type="Proteomes" id="UP000031620">
    <property type="component" value="Chromosome"/>
</dbReference>
<evidence type="ECO:0000313" key="4">
    <source>
        <dbReference type="EMBL" id="BAP85993.1"/>
    </source>
</evidence>
<keyword evidence="2" id="KW-1133">Transmembrane helix</keyword>
<dbReference type="AlphaFoldDB" id="A0A0A1GYG0"/>
<evidence type="ECO:0000259" key="3">
    <source>
        <dbReference type="Pfam" id="PF07553"/>
    </source>
</evidence>
<name>A0A0A1GYG0_9LACO</name>
<dbReference type="Pfam" id="PF07553">
    <property type="entry name" value="Lipoprotein_Ltp"/>
    <property type="match status" value="2"/>
</dbReference>
<evidence type="ECO:0000313" key="5">
    <source>
        <dbReference type="Proteomes" id="UP000031620"/>
    </source>
</evidence>
<sequence length="170" mass="18417">MSKKIQGEDGKTYVQKKPFYKRFWFWVLIIIIVIGVGSQMGNGSSSTSSSSSSSESSSAKSSSSSEKVPTEYKNALIKAQSYATTMDMSEASVKAQLTSDSGEGFSEDAANYAMKNLKGVNWDKNALAKAKSYQDDQAMSVDAIREQLTSTAGEQFTAEQADYAIQHLGN</sequence>
<keyword evidence="2" id="KW-0812">Transmembrane</keyword>
<dbReference type="Gene3D" id="1.10.10.10">
    <property type="entry name" value="Winged helix-like DNA-binding domain superfamily/Winged helix DNA-binding domain"/>
    <property type="match status" value="2"/>
</dbReference>
<dbReference type="InterPro" id="IPR011434">
    <property type="entry name" value="Ltp-like_HTH"/>
</dbReference>
<accession>A0A0A1GYG0</accession>
<protein>
    <recommendedName>
        <fullName evidence="3">Putative host cell surface-exposed lipoprotein Ltp-like HTH region domain-containing protein</fullName>
    </recommendedName>
</protein>
<feature type="domain" description="Putative host cell surface-exposed lipoprotein Ltp-like HTH region" evidence="3">
    <location>
        <begin position="121"/>
        <end position="168"/>
    </location>
</feature>
<dbReference type="EMBL" id="AP014680">
    <property type="protein sequence ID" value="BAP85993.1"/>
    <property type="molecule type" value="Genomic_DNA"/>
</dbReference>